<dbReference type="Gene3D" id="1.25.40.390">
    <property type="match status" value="1"/>
</dbReference>
<feature type="domain" description="RagB/SusD" evidence="7">
    <location>
        <begin position="269"/>
        <end position="457"/>
    </location>
</feature>
<evidence type="ECO:0000256" key="6">
    <source>
        <dbReference type="SAM" id="SignalP"/>
    </source>
</evidence>
<feature type="chain" id="PRO_5013382162" evidence="6">
    <location>
        <begin position="18"/>
        <end position="481"/>
    </location>
</feature>
<keyword evidence="5" id="KW-0998">Cell outer membrane</keyword>
<comment type="similarity">
    <text evidence="2">Belongs to the SusD family.</text>
</comment>
<evidence type="ECO:0000256" key="2">
    <source>
        <dbReference type="ARBA" id="ARBA00006275"/>
    </source>
</evidence>
<dbReference type="GO" id="GO:0009279">
    <property type="term" value="C:cell outer membrane"/>
    <property type="evidence" value="ECO:0007669"/>
    <property type="project" value="UniProtKB-SubCell"/>
</dbReference>
<dbReference type="InterPro" id="IPR033985">
    <property type="entry name" value="SusD-like_N"/>
</dbReference>
<dbReference type="EMBL" id="FQWQ01000001">
    <property type="protein sequence ID" value="SHG65682.1"/>
    <property type="molecule type" value="Genomic_DNA"/>
</dbReference>
<dbReference type="PROSITE" id="PS51257">
    <property type="entry name" value="PROKAR_LIPOPROTEIN"/>
    <property type="match status" value="1"/>
</dbReference>
<keyword evidence="10" id="KW-1185">Reference proteome</keyword>
<dbReference type="Pfam" id="PF14322">
    <property type="entry name" value="SusD-like_3"/>
    <property type="match status" value="1"/>
</dbReference>
<name>A0A1M5LKM7_9BACT</name>
<dbReference type="AlphaFoldDB" id="A0A1M5LKM7"/>
<protein>
    <submittedName>
        <fullName evidence="9">Starch-binding associating with outer membrane</fullName>
    </submittedName>
</protein>
<keyword evidence="4" id="KW-0472">Membrane</keyword>
<feature type="signal peptide" evidence="6">
    <location>
        <begin position="1"/>
        <end position="17"/>
    </location>
</feature>
<reference evidence="9 10" key="1">
    <citation type="submission" date="2016-11" db="EMBL/GenBank/DDBJ databases">
        <authorList>
            <person name="Jaros S."/>
            <person name="Januszkiewicz K."/>
            <person name="Wedrychowicz H."/>
        </authorList>
    </citation>
    <scope>NUCLEOTIDE SEQUENCE [LARGE SCALE GENOMIC DNA]</scope>
    <source>
        <strain evidence="9 10">DSM 24574</strain>
    </source>
</reference>
<evidence type="ECO:0000256" key="5">
    <source>
        <dbReference type="ARBA" id="ARBA00023237"/>
    </source>
</evidence>
<evidence type="ECO:0000259" key="7">
    <source>
        <dbReference type="Pfam" id="PF07980"/>
    </source>
</evidence>
<sequence length="481" mass="54274">MNMRTMKKIFRIFLAYAACIAVTSCSDSFLDINAPSVSEQSFFTTENQANLALTGCYDILGWDDTNYFPFWLGDILGHDAYKGGEGPGDQPWIEPLLNFQYNAGNPGLPVPFQHYYFGVNRCNRVIDKVGAMTKEMIGDDKKAQVIAEARFLRGYYYFELVKIFGEVPLVDHLMKAGNYNLPKSSLAELWTFIENDFKAAADVLLEKGEQDVGRATKGAAQAFLCKAYIFEKKWPEALAMAEEVIQSGTYDLEANYEDNWKLDHENGIESVFEIQFTPSGTDAWGDDNEGNEFVIFTRSRNNGDGWGFNCPKQSFVDRFEAGDLRRDATIIDDGEVLWPGTDDETVADNQFSSCLDLYMGQKYQIPPSEWGLQSDDPNNWIVIRYAEVLLWAAEAAAHTGGDWQSYLQQVRDRVNMGPTPIADALQAVYHEREVELGMEGQRLWDIIRQGRGEEVLGGEGYVEGVNNYLPIPQSQLNFIDN</sequence>
<feature type="domain" description="SusD-like N-terminal" evidence="8">
    <location>
        <begin position="111"/>
        <end position="228"/>
    </location>
</feature>
<comment type="subcellular location">
    <subcellularLocation>
        <location evidence="1">Cell outer membrane</location>
    </subcellularLocation>
</comment>
<keyword evidence="3 6" id="KW-0732">Signal</keyword>
<dbReference type="SUPFAM" id="SSF48452">
    <property type="entry name" value="TPR-like"/>
    <property type="match status" value="1"/>
</dbReference>
<gene>
    <name evidence="9" type="ORF">SAMN04488109_1274</name>
</gene>
<evidence type="ECO:0000256" key="1">
    <source>
        <dbReference type="ARBA" id="ARBA00004442"/>
    </source>
</evidence>
<dbReference type="InterPro" id="IPR011990">
    <property type="entry name" value="TPR-like_helical_dom_sf"/>
</dbReference>
<organism evidence="9 10">
    <name type="scientific">Chryseolinea serpens</name>
    <dbReference type="NCBI Taxonomy" id="947013"/>
    <lineage>
        <taxon>Bacteria</taxon>
        <taxon>Pseudomonadati</taxon>
        <taxon>Bacteroidota</taxon>
        <taxon>Cytophagia</taxon>
        <taxon>Cytophagales</taxon>
        <taxon>Fulvivirgaceae</taxon>
        <taxon>Chryseolinea</taxon>
    </lineage>
</organism>
<dbReference type="Proteomes" id="UP000184212">
    <property type="component" value="Unassembled WGS sequence"/>
</dbReference>
<dbReference type="OrthoDB" id="636214at2"/>
<evidence type="ECO:0000313" key="10">
    <source>
        <dbReference type="Proteomes" id="UP000184212"/>
    </source>
</evidence>
<evidence type="ECO:0000259" key="8">
    <source>
        <dbReference type="Pfam" id="PF14322"/>
    </source>
</evidence>
<dbReference type="Pfam" id="PF07980">
    <property type="entry name" value="SusD_RagB"/>
    <property type="match status" value="1"/>
</dbReference>
<evidence type="ECO:0000313" key="9">
    <source>
        <dbReference type="EMBL" id="SHG65682.1"/>
    </source>
</evidence>
<dbReference type="STRING" id="947013.SAMN04488109_1274"/>
<accession>A0A1M5LKM7</accession>
<evidence type="ECO:0000256" key="3">
    <source>
        <dbReference type="ARBA" id="ARBA00022729"/>
    </source>
</evidence>
<dbReference type="CDD" id="cd08977">
    <property type="entry name" value="SusD"/>
    <property type="match status" value="1"/>
</dbReference>
<proteinExistence type="inferred from homology"/>
<dbReference type="InterPro" id="IPR012944">
    <property type="entry name" value="SusD_RagB_dom"/>
</dbReference>
<evidence type="ECO:0000256" key="4">
    <source>
        <dbReference type="ARBA" id="ARBA00023136"/>
    </source>
</evidence>